<evidence type="ECO:0000313" key="2">
    <source>
        <dbReference type="EMBL" id="BCM85634.1"/>
    </source>
</evidence>
<dbReference type="Proteomes" id="UP000663508">
    <property type="component" value="Chromosome"/>
</dbReference>
<feature type="compositionally biased region" description="Low complexity" evidence="1">
    <location>
        <begin position="1"/>
        <end position="26"/>
    </location>
</feature>
<sequence>MAGKVAGKAGDGPGAVVPVAGGAPEGALRERDLRAGAAGEEVLGTPGM</sequence>
<name>A0A8H8WWG0_9HYPH</name>
<dbReference type="AlphaFoldDB" id="A0A8H8WWG0"/>
<protein>
    <submittedName>
        <fullName evidence="2">Uncharacterized protein</fullName>
    </submittedName>
</protein>
<proteinExistence type="predicted"/>
<feature type="region of interest" description="Disordered" evidence="1">
    <location>
        <begin position="1"/>
        <end position="48"/>
    </location>
</feature>
<dbReference type="KEGG" id="mind:mvi_40950"/>
<evidence type="ECO:0000256" key="1">
    <source>
        <dbReference type="SAM" id="MobiDB-lite"/>
    </source>
</evidence>
<organism evidence="2 3">
    <name type="scientific">Methylobacterium indicum</name>
    <dbReference type="NCBI Taxonomy" id="1775910"/>
    <lineage>
        <taxon>Bacteria</taxon>
        <taxon>Pseudomonadati</taxon>
        <taxon>Pseudomonadota</taxon>
        <taxon>Alphaproteobacteria</taxon>
        <taxon>Hyphomicrobiales</taxon>
        <taxon>Methylobacteriaceae</taxon>
        <taxon>Methylobacterium</taxon>
    </lineage>
</organism>
<evidence type="ECO:0000313" key="3">
    <source>
        <dbReference type="Proteomes" id="UP000663508"/>
    </source>
</evidence>
<dbReference type="EMBL" id="AP024145">
    <property type="protein sequence ID" value="BCM85634.1"/>
    <property type="molecule type" value="Genomic_DNA"/>
</dbReference>
<reference evidence="2" key="1">
    <citation type="submission" date="2020-11" db="EMBL/GenBank/DDBJ databases">
        <title>Complete genome sequence of a novel pathogenic Methylobacterium strain isolated from rice in Vietnam.</title>
        <authorList>
            <person name="Lai K."/>
            <person name="Okazaki S."/>
            <person name="Higashi K."/>
            <person name="Mori H."/>
            <person name="Toyoda A."/>
            <person name="Kurokawa K."/>
        </authorList>
    </citation>
    <scope>NUCLEOTIDE SEQUENCE</scope>
    <source>
        <strain evidence="2">VL1</strain>
    </source>
</reference>
<gene>
    <name evidence="2" type="ORF">mvi_40950</name>
</gene>
<accession>A0A8H8WWG0</accession>